<sequence length="168" mass="19046">MFCITTSPSSSFVILAAHRPRRRENVAKKSEPKQVANSRGFGGKRKETNWRCVEGCGACCKLAKGPAFTTPEEIFTDPSDIELYNSLIGPDGWCKHFDKSSRKCSIYPDRPYFCRVEPEVFSSLYGIEEKKFDKEACSCCRDTIKSVYGYRSKELENFNRNLTSSPPV</sequence>
<gene>
    <name evidence="2" type="ORF">K2173_019578</name>
</gene>
<dbReference type="AlphaFoldDB" id="A0AAV8UBC5"/>
<evidence type="ECO:0000313" key="3">
    <source>
        <dbReference type="Proteomes" id="UP001159364"/>
    </source>
</evidence>
<accession>A0AAV8UBC5</accession>
<dbReference type="PANTHER" id="PTHR36791:SF2">
    <property type="entry name" value="OS03G0363400 PROTEIN"/>
    <property type="match status" value="1"/>
</dbReference>
<proteinExistence type="predicted"/>
<dbReference type="InterPro" id="IPR005358">
    <property type="entry name" value="Puta_zinc/iron-chelating_dom"/>
</dbReference>
<dbReference type="Pfam" id="PF03692">
    <property type="entry name" value="CxxCxxCC"/>
    <property type="match status" value="1"/>
</dbReference>
<keyword evidence="3" id="KW-1185">Reference proteome</keyword>
<evidence type="ECO:0000256" key="1">
    <source>
        <dbReference type="SAM" id="MobiDB-lite"/>
    </source>
</evidence>
<dbReference type="Proteomes" id="UP001159364">
    <property type="component" value="Linkage Group LG08"/>
</dbReference>
<evidence type="ECO:0000313" key="2">
    <source>
        <dbReference type="EMBL" id="KAJ8899875.1"/>
    </source>
</evidence>
<name>A0AAV8UBC5_9ROSI</name>
<feature type="region of interest" description="Disordered" evidence="1">
    <location>
        <begin position="23"/>
        <end position="43"/>
    </location>
</feature>
<organism evidence="2 3">
    <name type="scientific">Erythroxylum novogranatense</name>
    <dbReference type="NCBI Taxonomy" id="1862640"/>
    <lineage>
        <taxon>Eukaryota</taxon>
        <taxon>Viridiplantae</taxon>
        <taxon>Streptophyta</taxon>
        <taxon>Embryophyta</taxon>
        <taxon>Tracheophyta</taxon>
        <taxon>Spermatophyta</taxon>
        <taxon>Magnoliopsida</taxon>
        <taxon>eudicotyledons</taxon>
        <taxon>Gunneridae</taxon>
        <taxon>Pentapetalae</taxon>
        <taxon>rosids</taxon>
        <taxon>fabids</taxon>
        <taxon>Malpighiales</taxon>
        <taxon>Erythroxylaceae</taxon>
        <taxon>Erythroxylum</taxon>
    </lineage>
</organism>
<dbReference type="EMBL" id="JAIWQS010000008">
    <property type="protein sequence ID" value="KAJ8899875.1"/>
    <property type="molecule type" value="Genomic_DNA"/>
</dbReference>
<protein>
    <submittedName>
        <fullName evidence="2">Uncharacterized protein</fullName>
    </submittedName>
</protein>
<dbReference type="PANTHER" id="PTHR36791">
    <property type="entry name" value="OS03G0363400 PROTEIN"/>
    <property type="match status" value="1"/>
</dbReference>
<feature type="compositionally biased region" description="Basic and acidic residues" evidence="1">
    <location>
        <begin position="23"/>
        <end position="32"/>
    </location>
</feature>
<comment type="caution">
    <text evidence="2">The sequence shown here is derived from an EMBL/GenBank/DDBJ whole genome shotgun (WGS) entry which is preliminary data.</text>
</comment>
<reference evidence="2 3" key="1">
    <citation type="submission" date="2021-09" db="EMBL/GenBank/DDBJ databases">
        <title>Genomic insights and catalytic innovation underlie evolution of tropane alkaloids biosynthesis.</title>
        <authorList>
            <person name="Wang Y.-J."/>
            <person name="Tian T."/>
            <person name="Huang J.-P."/>
            <person name="Huang S.-X."/>
        </authorList>
    </citation>
    <scope>NUCLEOTIDE SEQUENCE [LARGE SCALE GENOMIC DNA]</scope>
    <source>
        <strain evidence="2">KIB-2018</strain>
        <tissue evidence="2">Leaf</tissue>
    </source>
</reference>